<dbReference type="Pfam" id="PF05193">
    <property type="entry name" value="Peptidase_M16_C"/>
    <property type="match status" value="1"/>
</dbReference>
<name>A0AAN4UQX4_9RHOB</name>
<proteinExistence type="predicted"/>
<accession>A0AAN4UQX4</accession>
<dbReference type="GO" id="GO:0008233">
    <property type="term" value="F:peptidase activity"/>
    <property type="evidence" value="ECO:0007669"/>
    <property type="project" value="UniProtKB-KW"/>
</dbReference>
<reference evidence="4" key="1">
    <citation type="journal article" date="2014" name="Int. J. Syst. Evol. Microbiol.">
        <title>Complete genome sequence of Corynebacterium casei LMG S-19264T (=DSM 44701T), isolated from a smear-ripened cheese.</title>
        <authorList>
            <consortium name="US DOE Joint Genome Institute (JGI-PGF)"/>
            <person name="Walter F."/>
            <person name="Albersmeier A."/>
            <person name="Kalinowski J."/>
            <person name="Ruckert C."/>
        </authorList>
    </citation>
    <scope>NUCLEOTIDE SEQUENCE</scope>
    <source>
        <strain evidence="4">CGMCC 1.10859</strain>
    </source>
</reference>
<keyword evidence="5" id="KW-0645">Protease</keyword>
<dbReference type="EMBL" id="FNOB01000008">
    <property type="protein sequence ID" value="SDW96567.1"/>
    <property type="molecule type" value="Genomic_DNA"/>
</dbReference>
<dbReference type="PANTHER" id="PTHR11851:SF224">
    <property type="entry name" value="PROCESSING PROTEASE"/>
    <property type="match status" value="1"/>
</dbReference>
<evidence type="ECO:0000313" key="5">
    <source>
        <dbReference type="EMBL" id="SDW96567.1"/>
    </source>
</evidence>
<dbReference type="GO" id="GO:0046872">
    <property type="term" value="F:metal ion binding"/>
    <property type="evidence" value="ECO:0007669"/>
    <property type="project" value="InterPro"/>
</dbReference>
<dbReference type="InterPro" id="IPR011249">
    <property type="entry name" value="Metalloenz_LuxS/M16"/>
</dbReference>
<gene>
    <name evidence="4" type="ORF">GCM10008024_18010</name>
    <name evidence="5" type="ORF">SAMN05444006_108148</name>
</gene>
<feature type="domain" description="Peptidase M16 C-terminal" evidence="3">
    <location>
        <begin position="192"/>
        <end position="366"/>
    </location>
</feature>
<feature type="domain" description="Peptidase M16 N-terminal" evidence="2">
    <location>
        <begin position="48"/>
        <end position="180"/>
    </location>
</feature>
<feature type="chain" id="PRO_5043033347" evidence="1">
    <location>
        <begin position="25"/>
        <end position="447"/>
    </location>
</feature>
<protein>
    <submittedName>
        <fullName evidence="4">Peptidase M16</fullName>
    </submittedName>
    <submittedName>
        <fullName evidence="5">Zinc protease</fullName>
    </submittedName>
</protein>
<dbReference type="Proteomes" id="UP000199541">
    <property type="component" value="Unassembled WGS sequence"/>
</dbReference>
<evidence type="ECO:0000313" key="7">
    <source>
        <dbReference type="Proteomes" id="UP000634647"/>
    </source>
</evidence>
<keyword evidence="5" id="KW-0378">Hydrolase</keyword>
<keyword evidence="6" id="KW-1185">Reference proteome</keyword>
<dbReference type="Proteomes" id="UP000634647">
    <property type="component" value="Unassembled WGS sequence"/>
</dbReference>
<dbReference type="SUPFAM" id="SSF63411">
    <property type="entry name" value="LuxS/MPP-like metallohydrolase"/>
    <property type="match status" value="2"/>
</dbReference>
<dbReference type="PANTHER" id="PTHR11851">
    <property type="entry name" value="METALLOPROTEASE"/>
    <property type="match status" value="1"/>
</dbReference>
<dbReference type="RefSeq" id="WP_051646202.1">
    <property type="nucleotide sequence ID" value="NZ_BNAB01000007.1"/>
</dbReference>
<evidence type="ECO:0000259" key="3">
    <source>
        <dbReference type="Pfam" id="PF05193"/>
    </source>
</evidence>
<comment type="caution">
    <text evidence="4">The sequence shown here is derived from an EMBL/GenBank/DDBJ whole genome shotgun (WGS) entry which is preliminary data.</text>
</comment>
<dbReference type="EMBL" id="BNAB01000007">
    <property type="protein sequence ID" value="GHE01674.1"/>
    <property type="molecule type" value="Genomic_DNA"/>
</dbReference>
<reference evidence="5 6" key="2">
    <citation type="submission" date="2016-10" db="EMBL/GenBank/DDBJ databases">
        <authorList>
            <person name="Varghese N."/>
            <person name="Submissions S."/>
        </authorList>
    </citation>
    <scope>NUCLEOTIDE SEQUENCE [LARGE SCALE GENOMIC DNA]</scope>
    <source>
        <strain evidence="5 6">DSM 24802</strain>
    </source>
</reference>
<evidence type="ECO:0000313" key="6">
    <source>
        <dbReference type="Proteomes" id="UP000199541"/>
    </source>
</evidence>
<evidence type="ECO:0000256" key="1">
    <source>
        <dbReference type="SAM" id="SignalP"/>
    </source>
</evidence>
<dbReference type="InterPro" id="IPR007863">
    <property type="entry name" value="Peptidase_M16_C"/>
</dbReference>
<evidence type="ECO:0000259" key="2">
    <source>
        <dbReference type="Pfam" id="PF00675"/>
    </source>
</evidence>
<dbReference type="Pfam" id="PF00675">
    <property type="entry name" value="Peptidase_M16"/>
    <property type="match status" value="1"/>
</dbReference>
<sequence length="447" mass="47399">MIRQILVTLCAGFLAAFTALPAKAEVNIAKVTSPGGITAWLVEAHDIPFTALEIRFRGGTSLDAPGKRGAVNLMAGLLEEGAGTRDAQAFAAARDGLAAEFGFGADPDSVSVSARFLTKNRDQAVALLHQALTAPRFDDQAIARVKAQVMSSLRAEAKDPEAIASATLFAQAFGAHPYGSKGDGTVDSVPALTREDLVAAWHASMARDRLFVAAVGDITPEALGRMLDTLFAGLPARGAPMPPRATDQLTGGVTIIPFDTPQSAIQFGAPGLDRHDPDFFAAYVLNEIFGGRRFTARLMQEVRVKRGLTYGVGTYLMPMDHGALILGALASDNAKAAEAVAVIRAGWDRLAQDGVTQAELDAAKTYLTGAYPLRFDGNARIAQILAGMQLDEMPISYIATRNAKIEALTLADLDRVAKRLYRPDALRFVVVGRPRGLQATDSARAGN</sequence>
<organism evidence="4 7">
    <name type="scientific">Allgaiera indica</name>
    <dbReference type="NCBI Taxonomy" id="765699"/>
    <lineage>
        <taxon>Bacteria</taxon>
        <taxon>Pseudomonadati</taxon>
        <taxon>Pseudomonadota</taxon>
        <taxon>Alphaproteobacteria</taxon>
        <taxon>Rhodobacterales</taxon>
        <taxon>Paracoccaceae</taxon>
        <taxon>Allgaiera</taxon>
    </lineage>
</organism>
<dbReference type="InterPro" id="IPR011765">
    <property type="entry name" value="Pept_M16_N"/>
</dbReference>
<dbReference type="Gene3D" id="3.30.830.10">
    <property type="entry name" value="Metalloenzyme, LuxS/M16 peptidase-like"/>
    <property type="match status" value="2"/>
</dbReference>
<reference evidence="4" key="3">
    <citation type="submission" date="2023-06" db="EMBL/GenBank/DDBJ databases">
        <authorList>
            <person name="Sun Q."/>
            <person name="Zhou Y."/>
        </authorList>
    </citation>
    <scope>NUCLEOTIDE SEQUENCE</scope>
    <source>
        <strain evidence="4">CGMCC 1.10859</strain>
    </source>
</reference>
<keyword evidence="1" id="KW-0732">Signal</keyword>
<dbReference type="GO" id="GO:0006508">
    <property type="term" value="P:proteolysis"/>
    <property type="evidence" value="ECO:0007669"/>
    <property type="project" value="UniProtKB-KW"/>
</dbReference>
<feature type="signal peptide" evidence="1">
    <location>
        <begin position="1"/>
        <end position="24"/>
    </location>
</feature>
<evidence type="ECO:0000313" key="4">
    <source>
        <dbReference type="EMBL" id="GHE01674.1"/>
    </source>
</evidence>
<dbReference type="AlphaFoldDB" id="A0AAN4UQX4"/>
<dbReference type="InterPro" id="IPR050361">
    <property type="entry name" value="MPP/UQCRC_Complex"/>
</dbReference>